<dbReference type="KEGG" id="pbor:BSF38_02638"/>
<dbReference type="EMBL" id="CP019082">
    <property type="protein sequence ID" value="APW61134.1"/>
    <property type="molecule type" value="Genomic_DNA"/>
</dbReference>
<dbReference type="AlphaFoldDB" id="A0A1U7CQB5"/>
<dbReference type="Proteomes" id="UP000186309">
    <property type="component" value="Chromosome"/>
</dbReference>
<keyword evidence="2" id="KW-1185">Reference proteome</keyword>
<reference evidence="2" key="1">
    <citation type="submission" date="2016-12" db="EMBL/GenBank/DDBJ databases">
        <title>Comparative genomics of four Isosphaeraceae planctomycetes: a common pool of plasmids and glycoside hydrolase genes.</title>
        <authorList>
            <person name="Ivanova A."/>
        </authorList>
    </citation>
    <scope>NUCLEOTIDE SEQUENCE [LARGE SCALE GENOMIC DNA]</scope>
    <source>
        <strain evidence="2">PX4</strain>
    </source>
</reference>
<protein>
    <recommendedName>
        <fullName evidence="3">VCBS repeat-containing protein</fullName>
    </recommendedName>
</protein>
<sequence length="98" mass="10150">MTLTLLSMLLVATGPGGGSAEFQPPVRLKAGDVAVRVESPGYAAPCWADIDGDGKKDLLVGQFKGGKIHVHKNLGDGKLAPSEWLKAEGAVAEVPGVW</sequence>
<dbReference type="RefSeq" id="WP_145952108.1">
    <property type="nucleotide sequence ID" value="NZ_CP019082.1"/>
</dbReference>
<evidence type="ECO:0000313" key="2">
    <source>
        <dbReference type="Proteomes" id="UP000186309"/>
    </source>
</evidence>
<dbReference type="SUPFAM" id="SSF69318">
    <property type="entry name" value="Integrin alpha N-terminal domain"/>
    <property type="match status" value="1"/>
</dbReference>
<dbReference type="OrthoDB" id="287371at2"/>
<proteinExistence type="predicted"/>
<accession>A0A1U7CQB5</accession>
<evidence type="ECO:0000313" key="1">
    <source>
        <dbReference type="EMBL" id="APW61134.1"/>
    </source>
</evidence>
<dbReference type="InterPro" id="IPR028994">
    <property type="entry name" value="Integrin_alpha_N"/>
</dbReference>
<dbReference type="STRING" id="1387353.BSF38_02638"/>
<evidence type="ECO:0008006" key="3">
    <source>
        <dbReference type="Google" id="ProtNLM"/>
    </source>
</evidence>
<gene>
    <name evidence="1" type="ORF">BSF38_02638</name>
</gene>
<name>A0A1U7CQB5_9BACT</name>
<organism evidence="1 2">
    <name type="scientific">Paludisphaera borealis</name>
    <dbReference type="NCBI Taxonomy" id="1387353"/>
    <lineage>
        <taxon>Bacteria</taxon>
        <taxon>Pseudomonadati</taxon>
        <taxon>Planctomycetota</taxon>
        <taxon>Planctomycetia</taxon>
        <taxon>Isosphaerales</taxon>
        <taxon>Isosphaeraceae</taxon>
        <taxon>Paludisphaera</taxon>
    </lineage>
</organism>